<dbReference type="AlphaFoldDB" id="A0A365XWV4"/>
<dbReference type="InterPro" id="IPR045540">
    <property type="entry name" value="YegS/DAGK_C"/>
</dbReference>
<dbReference type="Proteomes" id="UP000253410">
    <property type="component" value="Unassembled WGS sequence"/>
</dbReference>
<protein>
    <submittedName>
        <fullName evidence="6">Diacylglycerol kinase</fullName>
    </submittedName>
</protein>
<evidence type="ECO:0000256" key="1">
    <source>
        <dbReference type="ARBA" id="ARBA00022679"/>
    </source>
</evidence>
<keyword evidence="4" id="KW-0067">ATP-binding</keyword>
<dbReference type="PANTHER" id="PTHR12358">
    <property type="entry name" value="SPHINGOSINE KINASE"/>
    <property type="match status" value="1"/>
</dbReference>
<proteinExistence type="predicted"/>
<dbReference type="GO" id="GO:0016301">
    <property type="term" value="F:kinase activity"/>
    <property type="evidence" value="ECO:0007669"/>
    <property type="project" value="UniProtKB-KW"/>
</dbReference>
<dbReference type="InterPro" id="IPR017438">
    <property type="entry name" value="ATP-NAD_kinase_N"/>
</dbReference>
<sequence length="300" mass="32951">MEIQKKLRLLFVINPASGVAKKVAPQEVVQRFFERRPEAEAEMLLLTGRPMADGKRLRELVGAGGWTGVVAVGGDGTVKMVASCLLHTGIPLGILPAGSANGMAKDLCIPESWVAALELVLNAKVQLIDVVNINGAEISIHLSDIGLNALLVKYFEKSGVRGKLGYARVAFKALWYRQRFAVQIDNGKDRVARDAFMIVLANAGKYGTGACINPYSDLGDGIFEVVLIKRLSLLEGLKMLFIRRPFNPHKTEIIRARKVYIYTRKRAELQIDGEYIGKVHEVTAEIIPRSLAVFVPETKG</sequence>
<evidence type="ECO:0000256" key="4">
    <source>
        <dbReference type="ARBA" id="ARBA00022840"/>
    </source>
</evidence>
<gene>
    <name evidence="6" type="ORF">DF182_30805</name>
</gene>
<dbReference type="Pfam" id="PF00781">
    <property type="entry name" value="DAGK_cat"/>
    <property type="match status" value="1"/>
</dbReference>
<dbReference type="Gene3D" id="3.40.50.10330">
    <property type="entry name" value="Probable inorganic polyphosphate/atp-NAD kinase, domain 1"/>
    <property type="match status" value="1"/>
</dbReference>
<dbReference type="EMBL" id="QFFJ01000002">
    <property type="protein sequence ID" value="RBL90827.1"/>
    <property type="molecule type" value="Genomic_DNA"/>
</dbReference>
<reference evidence="6 7" key="1">
    <citation type="submission" date="2018-05" db="EMBL/GenBank/DDBJ databases">
        <title>Chitinophaga sp. K3CV102501T nov., isolated from isolated from a monsoon evergreen broad-leaved forest soil.</title>
        <authorList>
            <person name="Lv Y."/>
        </authorList>
    </citation>
    <scope>NUCLEOTIDE SEQUENCE [LARGE SCALE GENOMIC DNA]</scope>
    <source>
        <strain evidence="6 7">GDMCC 1.1325</strain>
    </source>
</reference>
<dbReference type="InterPro" id="IPR050187">
    <property type="entry name" value="Lipid_Phosphate_FormReg"/>
</dbReference>
<comment type="caution">
    <text evidence="6">The sequence shown here is derived from an EMBL/GenBank/DDBJ whole genome shotgun (WGS) entry which is preliminary data.</text>
</comment>
<dbReference type="GO" id="GO:0005524">
    <property type="term" value="F:ATP binding"/>
    <property type="evidence" value="ECO:0007669"/>
    <property type="project" value="UniProtKB-KW"/>
</dbReference>
<dbReference type="Pfam" id="PF19279">
    <property type="entry name" value="YegS_C"/>
    <property type="match status" value="1"/>
</dbReference>
<keyword evidence="3 6" id="KW-0418">Kinase</keyword>
<accession>A0A365XWV4</accession>
<dbReference type="InterPro" id="IPR016064">
    <property type="entry name" value="NAD/diacylglycerol_kinase_sf"/>
</dbReference>
<organism evidence="6 7">
    <name type="scientific">Chitinophaga flava</name>
    <dbReference type="NCBI Taxonomy" id="2259036"/>
    <lineage>
        <taxon>Bacteria</taxon>
        <taxon>Pseudomonadati</taxon>
        <taxon>Bacteroidota</taxon>
        <taxon>Chitinophagia</taxon>
        <taxon>Chitinophagales</taxon>
        <taxon>Chitinophagaceae</taxon>
        <taxon>Chitinophaga</taxon>
    </lineage>
</organism>
<dbReference type="RefSeq" id="WP_113619584.1">
    <property type="nucleotide sequence ID" value="NZ_QFFJ01000002.1"/>
</dbReference>
<evidence type="ECO:0000256" key="2">
    <source>
        <dbReference type="ARBA" id="ARBA00022741"/>
    </source>
</evidence>
<keyword evidence="7" id="KW-1185">Reference proteome</keyword>
<dbReference type="OrthoDB" id="9786026at2"/>
<dbReference type="PROSITE" id="PS50146">
    <property type="entry name" value="DAGK"/>
    <property type="match status" value="1"/>
</dbReference>
<evidence type="ECO:0000313" key="6">
    <source>
        <dbReference type="EMBL" id="RBL90827.1"/>
    </source>
</evidence>
<evidence type="ECO:0000313" key="7">
    <source>
        <dbReference type="Proteomes" id="UP000253410"/>
    </source>
</evidence>
<evidence type="ECO:0000256" key="3">
    <source>
        <dbReference type="ARBA" id="ARBA00022777"/>
    </source>
</evidence>
<dbReference type="SMART" id="SM00046">
    <property type="entry name" value="DAGKc"/>
    <property type="match status" value="1"/>
</dbReference>
<dbReference type="InterPro" id="IPR001206">
    <property type="entry name" value="Diacylglycerol_kinase_cat_dom"/>
</dbReference>
<dbReference type="PANTHER" id="PTHR12358:SF54">
    <property type="entry name" value="SPHINGOSINE KINASE RELATED PROTEIN"/>
    <property type="match status" value="1"/>
</dbReference>
<evidence type="ECO:0000259" key="5">
    <source>
        <dbReference type="PROSITE" id="PS50146"/>
    </source>
</evidence>
<dbReference type="Gene3D" id="2.60.200.40">
    <property type="match status" value="1"/>
</dbReference>
<keyword evidence="2" id="KW-0547">Nucleotide-binding</keyword>
<dbReference type="SUPFAM" id="SSF111331">
    <property type="entry name" value="NAD kinase/diacylglycerol kinase-like"/>
    <property type="match status" value="1"/>
</dbReference>
<name>A0A365XWV4_9BACT</name>
<feature type="domain" description="DAGKc" evidence="5">
    <location>
        <begin position="4"/>
        <end position="137"/>
    </location>
</feature>
<keyword evidence="1" id="KW-0808">Transferase</keyword>